<dbReference type="Pfam" id="PF10263">
    <property type="entry name" value="SprT-like"/>
    <property type="match status" value="1"/>
</dbReference>
<evidence type="ECO:0000313" key="2">
    <source>
        <dbReference type="EMBL" id="ACE83753.1"/>
    </source>
</evidence>
<dbReference type="HOGENOM" id="CLU_068645_0_0_6"/>
<reference evidence="2 3" key="1">
    <citation type="journal article" date="2008" name="J. Bacteriol.">
        <title>Insights into plant cell wall degradation from the genome sequence of the soil bacterium Cellvibrio japonicus.</title>
        <authorList>
            <person name="Deboy R.T."/>
            <person name="Mongodin E.F."/>
            <person name="Fouts D.E."/>
            <person name="Tailford L.E."/>
            <person name="Khouri H."/>
            <person name="Emerson J.B."/>
            <person name="Mohamoud Y."/>
            <person name="Watkins K."/>
            <person name="Henrissat B."/>
            <person name="Gilbert H.J."/>
            <person name="Nelson K.E."/>
        </authorList>
    </citation>
    <scope>NUCLEOTIDE SEQUENCE [LARGE SCALE GENOMIC DNA]</scope>
    <source>
        <strain evidence="2 3">Ueda107</strain>
    </source>
</reference>
<dbReference type="RefSeq" id="WP_012487468.1">
    <property type="nucleotide sequence ID" value="NC_010995.1"/>
</dbReference>
<dbReference type="eggNOG" id="COG3091">
    <property type="taxonomic scope" value="Bacteria"/>
</dbReference>
<proteinExistence type="predicted"/>
<gene>
    <name evidence="2" type="primary">mpr</name>
    <name evidence="2" type="ordered locus">CJA_1850</name>
</gene>
<accession>B3PGK0</accession>
<organism evidence="2 3">
    <name type="scientific">Cellvibrio japonicus (strain Ueda107)</name>
    <name type="common">Pseudomonas fluorescens subsp. cellulosa</name>
    <dbReference type="NCBI Taxonomy" id="498211"/>
    <lineage>
        <taxon>Bacteria</taxon>
        <taxon>Pseudomonadati</taxon>
        <taxon>Pseudomonadota</taxon>
        <taxon>Gammaproteobacteria</taxon>
        <taxon>Cellvibrionales</taxon>
        <taxon>Cellvibrionaceae</taxon>
        <taxon>Cellvibrio</taxon>
    </lineage>
</organism>
<sequence length="314" mass="35322">MTVRATFDTYETLLKAYDYFNEALFGGQLPEVIITYHRQRKVMGYASIGRWVNAQRQYVDELAVNPEYFAKYPLIEICQTLCHEMAHIWQAHFGKPGRRGYHNIEWAKQMTRIGLMPSSNGLPGGEKTGEWMMDYVIYDGAFHRSCQALLGKGFMLPWVDRYPVQRLAVPILVYDLQGHAIELDAGLFRKPGPSRLVAARTAPVMATATLMAARDLPPGDDGDSELLLADSASIGTDSFVPADTPTPAQWEGVFQRDDVDEAEQQLIREIFDSRPRAKSGRIKYCCKTCHIQVWGKPGLNIECGDCKKPLLGET</sequence>
<dbReference type="EMBL" id="CP000934">
    <property type="protein sequence ID" value="ACE83753.1"/>
    <property type="molecule type" value="Genomic_DNA"/>
</dbReference>
<evidence type="ECO:0000313" key="3">
    <source>
        <dbReference type="Proteomes" id="UP000001036"/>
    </source>
</evidence>
<protein>
    <submittedName>
        <fullName evidence="2">Mpr protein</fullName>
    </submittedName>
</protein>
<dbReference type="KEGG" id="cja:CJA_1850"/>
<feature type="domain" description="SprT-like" evidence="1">
    <location>
        <begin position="16"/>
        <end position="116"/>
    </location>
</feature>
<dbReference type="OrthoDB" id="5298817at2"/>
<dbReference type="Proteomes" id="UP000001036">
    <property type="component" value="Chromosome"/>
</dbReference>
<keyword evidence="3" id="KW-1185">Reference proteome</keyword>
<dbReference type="AlphaFoldDB" id="B3PGK0"/>
<dbReference type="GO" id="GO:0006950">
    <property type="term" value="P:response to stress"/>
    <property type="evidence" value="ECO:0007669"/>
    <property type="project" value="UniProtKB-ARBA"/>
</dbReference>
<evidence type="ECO:0000259" key="1">
    <source>
        <dbReference type="Pfam" id="PF10263"/>
    </source>
</evidence>
<name>B3PGK0_CELJU</name>
<dbReference type="InterPro" id="IPR006640">
    <property type="entry name" value="SprT-like_domain"/>
</dbReference>
<dbReference type="STRING" id="498211.CJA_1850"/>